<keyword evidence="1" id="KW-0175">Coiled coil</keyword>
<sequence>MPCLPIELDNGPRPVGWARQPWPPSVHPPSLPTSTHRRTLETAASPGLQVAGGPPRAEEKQVTYHLKGVCLSGLPRFFVPEPTKYPRRLKSRRRTTGLISPLLVGREVIKMAWKTHDFRTSTNFLNQFRRQGSHRVVSADLGAAVSSIQVWVELLRDMDLSRNHSDVWFHIWTAKGLLSGTYGGILSFGPEGDAVTASKFVDSLKPGYNLANAAGDMSCTPLVVKPVKDLFEACLYLVGNGLETKLKLPSHQSTATIWLAALAFLHPSRANPGILDFKDIGGKRENGQYVRPENVCVKKLWKASYVMANIENNIEDLDNKVEDVEIEDIEIENIENKMDVDVGAIL</sequence>
<accession>A0A9P5TVA9</accession>
<organism evidence="3 4">
    <name type="scientific">Rhodocollybia butyracea</name>
    <dbReference type="NCBI Taxonomy" id="206335"/>
    <lineage>
        <taxon>Eukaryota</taxon>
        <taxon>Fungi</taxon>
        <taxon>Dikarya</taxon>
        <taxon>Basidiomycota</taxon>
        <taxon>Agaricomycotina</taxon>
        <taxon>Agaricomycetes</taxon>
        <taxon>Agaricomycetidae</taxon>
        <taxon>Agaricales</taxon>
        <taxon>Marasmiineae</taxon>
        <taxon>Omphalotaceae</taxon>
        <taxon>Rhodocollybia</taxon>
    </lineage>
</organism>
<evidence type="ECO:0000313" key="3">
    <source>
        <dbReference type="EMBL" id="KAF9036540.1"/>
    </source>
</evidence>
<dbReference type="Proteomes" id="UP000772434">
    <property type="component" value="Unassembled WGS sequence"/>
</dbReference>
<feature type="coiled-coil region" evidence="1">
    <location>
        <begin position="307"/>
        <end position="337"/>
    </location>
</feature>
<proteinExistence type="predicted"/>
<protein>
    <submittedName>
        <fullName evidence="3">Uncharacterized protein</fullName>
    </submittedName>
</protein>
<comment type="caution">
    <text evidence="3">The sequence shown here is derived from an EMBL/GenBank/DDBJ whole genome shotgun (WGS) entry which is preliminary data.</text>
</comment>
<dbReference type="EMBL" id="JADNRY010000602">
    <property type="protein sequence ID" value="KAF9036540.1"/>
    <property type="molecule type" value="Genomic_DNA"/>
</dbReference>
<evidence type="ECO:0000313" key="4">
    <source>
        <dbReference type="Proteomes" id="UP000772434"/>
    </source>
</evidence>
<dbReference type="AlphaFoldDB" id="A0A9P5TVA9"/>
<keyword evidence="4" id="KW-1185">Reference proteome</keyword>
<feature type="compositionally biased region" description="Pro residues" evidence="2">
    <location>
        <begin position="21"/>
        <end position="31"/>
    </location>
</feature>
<reference evidence="3" key="1">
    <citation type="submission" date="2020-11" db="EMBL/GenBank/DDBJ databases">
        <authorList>
            <consortium name="DOE Joint Genome Institute"/>
            <person name="Ahrendt S."/>
            <person name="Riley R."/>
            <person name="Andreopoulos W."/>
            <person name="Labutti K."/>
            <person name="Pangilinan J."/>
            <person name="Ruiz-Duenas F.J."/>
            <person name="Barrasa J.M."/>
            <person name="Sanchez-Garcia M."/>
            <person name="Camarero S."/>
            <person name="Miyauchi S."/>
            <person name="Serrano A."/>
            <person name="Linde D."/>
            <person name="Babiker R."/>
            <person name="Drula E."/>
            <person name="Ayuso-Fernandez I."/>
            <person name="Pacheco R."/>
            <person name="Padilla G."/>
            <person name="Ferreira P."/>
            <person name="Barriuso J."/>
            <person name="Kellner H."/>
            <person name="Castanera R."/>
            <person name="Alfaro M."/>
            <person name="Ramirez L."/>
            <person name="Pisabarro A.G."/>
            <person name="Kuo A."/>
            <person name="Tritt A."/>
            <person name="Lipzen A."/>
            <person name="He G."/>
            <person name="Yan M."/>
            <person name="Ng V."/>
            <person name="Cullen D."/>
            <person name="Martin F."/>
            <person name="Rosso M.-N."/>
            <person name="Henrissat B."/>
            <person name="Hibbett D."/>
            <person name="Martinez A.T."/>
            <person name="Grigoriev I.V."/>
        </authorList>
    </citation>
    <scope>NUCLEOTIDE SEQUENCE</scope>
    <source>
        <strain evidence="3">AH 40177</strain>
    </source>
</reference>
<feature type="region of interest" description="Disordered" evidence="2">
    <location>
        <begin position="1"/>
        <end position="35"/>
    </location>
</feature>
<evidence type="ECO:0000256" key="2">
    <source>
        <dbReference type="SAM" id="MobiDB-lite"/>
    </source>
</evidence>
<name>A0A9P5TVA9_9AGAR</name>
<evidence type="ECO:0000256" key="1">
    <source>
        <dbReference type="SAM" id="Coils"/>
    </source>
</evidence>
<gene>
    <name evidence="3" type="ORF">BDP27DRAFT_1374770</name>
</gene>